<feature type="transmembrane region" description="Helical" evidence="5">
    <location>
        <begin position="309"/>
        <end position="332"/>
    </location>
</feature>
<proteinExistence type="predicted"/>
<sequence length="416" mass="41931">MRLGRFQLGVRTRDGEGVGFDPALIALSLAITIVCTLPLWLTGALAVQMRAELGFSIVALGGAVAVFRVAGAASSVPLGRLADRLGPVPALRIAAGMAAASGLGIAAFAHDWLVLVAFLALSGASNVLGQTAANLTLVRTVRAGRQGIAFGVKQSALPAGSLVAGLAVPLLALTIGWRWAFVLAAVLALAVAAVVPANRTERYGTSSGASNRVYGRRPLVLLALGLFFGMGAAGSLTTYIVESATVFGFAEAAAGLLLTFGSALSIGARLIAGARADQRGGRHLHAVGLMLLAGSVGYVLIAVGTPAAVLVGAALAFPFAWGFNGVFWLAIVRLNQATPASATGLLMPGGMLGGVAGPLTFGLLVDTFSYQAAWLTAGGWGLLAGLCMLLGRWLLRIDLGASDAAGAPRPAAGTTS</sequence>
<dbReference type="GO" id="GO:0022857">
    <property type="term" value="F:transmembrane transporter activity"/>
    <property type="evidence" value="ECO:0007669"/>
    <property type="project" value="InterPro"/>
</dbReference>
<evidence type="ECO:0000259" key="6">
    <source>
        <dbReference type="PROSITE" id="PS50850"/>
    </source>
</evidence>
<evidence type="ECO:0000256" key="3">
    <source>
        <dbReference type="ARBA" id="ARBA00022989"/>
    </source>
</evidence>
<dbReference type="SUPFAM" id="SSF103473">
    <property type="entry name" value="MFS general substrate transporter"/>
    <property type="match status" value="1"/>
</dbReference>
<accession>A0A411YHD2</accession>
<evidence type="ECO:0000256" key="2">
    <source>
        <dbReference type="ARBA" id="ARBA00022692"/>
    </source>
</evidence>
<keyword evidence="2 5" id="KW-0812">Transmembrane</keyword>
<dbReference type="InterPro" id="IPR011701">
    <property type="entry name" value="MFS"/>
</dbReference>
<feature type="transmembrane region" description="Helical" evidence="5">
    <location>
        <begin position="179"/>
        <end position="198"/>
    </location>
</feature>
<evidence type="ECO:0000313" key="7">
    <source>
        <dbReference type="EMBL" id="QBI20482.1"/>
    </source>
</evidence>
<feature type="transmembrane region" description="Helical" evidence="5">
    <location>
        <begin position="53"/>
        <end position="78"/>
    </location>
</feature>
<dbReference type="InterPro" id="IPR020846">
    <property type="entry name" value="MFS_dom"/>
</dbReference>
<dbReference type="Proteomes" id="UP000291469">
    <property type="component" value="Chromosome"/>
</dbReference>
<feature type="transmembrane region" description="Helical" evidence="5">
    <location>
        <begin position="219"/>
        <end position="241"/>
    </location>
</feature>
<dbReference type="PROSITE" id="PS50850">
    <property type="entry name" value="MFS"/>
    <property type="match status" value="1"/>
</dbReference>
<reference evidence="7 8" key="1">
    <citation type="submission" date="2019-01" db="EMBL/GenBank/DDBJ databases">
        <title>Egibacter rhizosphaerae EGI 80759T.</title>
        <authorList>
            <person name="Chen D.-D."/>
            <person name="Tian Y."/>
            <person name="Jiao J.-Y."/>
            <person name="Zhang X.-T."/>
            <person name="Zhang Y.-G."/>
            <person name="Zhang Y."/>
            <person name="Xiao M."/>
            <person name="Shu W.-S."/>
            <person name="Li W.-J."/>
        </authorList>
    </citation>
    <scope>NUCLEOTIDE SEQUENCE [LARGE SCALE GENOMIC DNA]</scope>
    <source>
        <strain evidence="7 8">EGI 80759</strain>
    </source>
</reference>
<evidence type="ECO:0000256" key="5">
    <source>
        <dbReference type="SAM" id="Phobius"/>
    </source>
</evidence>
<keyword evidence="4 5" id="KW-0472">Membrane</keyword>
<feature type="transmembrane region" description="Helical" evidence="5">
    <location>
        <begin position="156"/>
        <end position="173"/>
    </location>
</feature>
<dbReference type="OrthoDB" id="5176013at2"/>
<feature type="domain" description="Major facilitator superfamily (MFS) profile" evidence="6">
    <location>
        <begin position="24"/>
        <end position="396"/>
    </location>
</feature>
<keyword evidence="3 5" id="KW-1133">Transmembrane helix</keyword>
<feature type="transmembrane region" description="Helical" evidence="5">
    <location>
        <begin position="253"/>
        <end position="272"/>
    </location>
</feature>
<gene>
    <name evidence="7" type="ORF">ER308_13525</name>
</gene>
<evidence type="ECO:0000256" key="4">
    <source>
        <dbReference type="ARBA" id="ARBA00023136"/>
    </source>
</evidence>
<dbReference type="RefSeq" id="WP_131155478.1">
    <property type="nucleotide sequence ID" value="NZ_CP036402.1"/>
</dbReference>
<feature type="transmembrane region" description="Helical" evidence="5">
    <location>
        <begin position="371"/>
        <end position="395"/>
    </location>
</feature>
<dbReference type="KEGG" id="erz:ER308_13525"/>
<dbReference type="PANTHER" id="PTHR23527">
    <property type="entry name" value="BLL3282 PROTEIN"/>
    <property type="match status" value="1"/>
</dbReference>
<protein>
    <submittedName>
        <fullName evidence="7">MFS transporter</fullName>
    </submittedName>
</protein>
<evidence type="ECO:0000256" key="1">
    <source>
        <dbReference type="ARBA" id="ARBA00004651"/>
    </source>
</evidence>
<dbReference type="Pfam" id="PF07690">
    <property type="entry name" value="MFS_1"/>
    <property type="match status" value="1"/>
</dbReference>
<comment type="subcellular location">
    <subcellularLocation>
        <location evidence="1">Cell membrane</location>
        <topology evidence="1">Multi-pass membrane protein</topology>
    </subcellularLocation>
</comment>
<dbReference type="PANTHER" id="PTHR23527:SF1">
    <property type="entry name" value="BLL3282 PROTEIN"/>
    <property type="match status" value="1"/>
</dbReference>
<dbReference type="EMBL" id="CP036402">
    <property type="protein sequence ID" value="QBI20482.1"/>
    <property type="molecule type" value="Genomic_DNA"/>
</dbReference>
<organism evidence="7 8">
    <name type="scientific">Egibacter rhizosphaerae</name>
    <dbReference type="NCBI Taxonomy" id="1670831"/>
    <lineage>
        <taxon>Bacteria</taxon>
        <taxon>Bacillati</taxon>
        <taxon>Actinomycetota</taxon>
        <taxon>Nitriliruptoria</taxon>
        <taxon>Egibacterales</taxon>
        <taxon>Egibacteraceae</taxon>
        <taxon>Egibacter</taxon>
    </lineage>
</organism>
<name>A0A411YHD2_9ACTN</name>
<feature type="transmembrane region" description="Helical" evidence="5">
    <location>
        <begin position="284"/>
        <end position="303"/>
    </location>
</feature>
<keyword evidence="8" id="KW-1185">Reference proteome</keyword>
<feature type="transmembrane region" description="Helical" evidence="5">
    <location>
        <begin position="20"/>
        <end position="41"/>
    </location>
</feature>
<dbReference type="Gene3D" id="1.20.1250.20">
    <property type="entry name" value="MFS general substrate transporter like domains"/>
    <property type="match status" value="2"/>
</dbReference>
<dbReference type="InterPro" id="IPR052952">
    <property type="entry name" value="MFS-Transporter"/>
</dbReference>
<dbReference type="InterPro" id="IPR036259">
    <property type="entry name" value="MFS_trans_sf"/>
</dbReference>
<feature type="transmembrane region" description="Helical" evidence="5">
    <location>
        <begin position="344"/>
        <end position="365"/>
    </location>
</feature>
<evidence type="ECO:0000313" key="8">
    <source>
        <dbReference type="Proteomes" id="UP000291469"/>
    </source>
</evidence>
<dbReference type="GO" id="GO:0005886">
    <property type="term" value="C:plasma membrane"/>
    <property type="evidence" value="ECO:0007669"/>
    <property type="project" value="UniProtKB-SubCell"/>
</dbReference>
<feature type="transmembrane region" description="Helical" evidence="5">
    <location>
        <begin position="115"/>
        <end position="135"/>
    </location>
</feature>
<dbReference type="AlphaFoldDB" id="A0A411YHD2"/>